<feature type="transmembrane region" description="Helical" evidence="6">
    <location>
        <begin position="252"/>
        <end position="272"/>
    </location>
</feature>
<dbReference type="AlphaFoldDB" id="A0AAV9EZ42"/>
<organism evidence="8 9">
    <name type="scientific">Acorus calamus</name>
    <name type="common">Sweet flag</name>
    <dbReference type="NCBI Taxonomy" id="4465"/>
    <lineage>
        <taxon>Eukaryota</taxon>
        <taxon>Viridiplantae</taxon>
        <taxon>Streptophyta</taxon>
        <taxon>Embryophyta</taxon>
        <taxon>Tracheophyta</taxon>
        <taxon>Spermatophyta</taxon>
        <taxon>Magnoliopsida</taxon>
        <taxon>Liliopsida</taxon>
        <taxon>Acoraceae</taxon>
        <taxon>Acorus</taxon>
    </lineage>
</organism>
<dbReference type="InterPro" id="IPR037185">
    <property type="entry name" value="EmrE-like"/>
</dbReference>
<sequence length="379" mass="41316">MVVVQVGFAGLNVVSKLAMDSGMNPFVMVSYRQVIATVFLGPVAYFLERATLNQLLYFLGLKYSTPTIACALSNILPAITFVIAVPFKEVKLQNRDSGDKEDIRAGKGCWDNIMCRGAMFMTFYKGERINIGSSGIHWRSAERMENTNSSNEDENMILGSILVVASCFAWAIWFIIQAKMSKTFASPYTSSAIMCFMGSIECVIIGGCIVRDISEWAVGLNIRLVAALYTGVVGSGIAFSLMSWCIQRRGPLYVSMFSPLLLIIVAVLGWTILDEKLYVGSAVGSALIIVGLYSVLWGKGREMEEIGNVGGRTLEEHGQGTAIGGLELPKYSVAVLDPKMKPLQSEGDAAIKMPEVDRERSGMHSIDCSCFGLLKKNGK</sequence>
<reference evidence="8" key="1">
    <citation type="journal article" date="2023" name="Nat. Commun.">
        <title>Diploid and tetraploid genomes of Acorus and the evolution of monocots.</title>
        <authorList>
            <person name="Ma L."/>
            <person name="Liu K.W."/>
            <person name="Li Z."/>
            <person name="Hsiao Y.Y."/>
            <person name="Qi Y."/>
            <person name="Fu T."/>
            <person name="Tang G.D."/>
            <person name="Zhang D."/>
            <person name="Sun W.H."/>
            <person name="Liu D.K."/>
            <person name="Li Y."/>
            <person name="Chen G.Z."/>
            <person name="Liu X.D."/>
            <person name="Liao X.Y."/>
            <person name="Jiang Y.T."/>
            <person name="Yu X."/>
            <person name="Hao Y."/>
            <person name="Huang J."/>
            <person name="Zhao X.W."/>
            <person name="Ke S."/>
            <person name="Chen Y.Y."/>
            <person name="Wu W.L."/>
            <person name="Hsu J.L."/>
            <person name="Lin Y.F."/>
            <person name="Huang M.D."/>
            <person name="Li C.Y."/>
            <person name="Huang L."/>
            <person name="Wang Z.W."/>
            <person name="Zhao X."/>
            <person name="Zhong W.Y."/>
            <person name="Peng D.H."/>
            <person name="Ahmad S."/>
            <person name="Lan S."/>
            <person name="Zhang J.S."/>
            <person name="Tsai W.C."/>
            <person name="Van de Peer Y."/>
            <person name="Liu Z.J."/>
        </authorList>
    </citation>
    <scope>NUCLEOTIDE SEQUENCE</scope>
    <source>
        <strain evidence="8">CP</strain>
    </source>
</reference>
<comment type="similarity">
    <text evidence="2 6">Belongs to the drug/metabolite transporter (DMT) superfamily. Plant drug/metabolite exporter (P-DME) (TC 2.A.7.4) family.</text>
</comment>
<keyword evidence="5 6" id="KW-0472">Membrane</keyword>
<feature type="transmembrane region" description="Helical" evidence="6">
    <location>
        <begin position="278"/>
        <end position="296"/>
    </location>
</feature>
<feature type="domain" description="EamA" evidence="7">
    <location>
        <begin position="158"/>
        <end position="296"/>
    </location>
</feature>
<dbReference type="PANTHER" id="PTHR31218">
    <property type="entry name" value="WAT1-RELATED PROTEIN"/>
    <property type="match status" value="1"/>
</dbReference>
<keyword evidence="3 6" id="KW-0812">Transmembrane</keyword>
<dbReference type="GO" id="GO:0022857">
    <property type="term" value="F:transmembrane transporter activity"/>
    <property type="evidence" value="ECO:0007669"/>
    <property type="project" value="InterPro"/>
</dbReference>
<feature type="transmembrane region" description="Helical" evidence="6">
    <location>
        <begin position="156"/>
        <end position="176"/>
    </location>
</feature>
<keyword evidence="4 6" id="KW-1133">Transmembrane helix</keyword>
<evidence type="ECO:0000259" key="7">
    <source>
        <dbReference type="Pfam" id="PF00892"/>
    </source>
</evidence>
<proteinExistence type="inferred from homology"/>
<evidence type="ECO:0000256" key="1">
    <source>
        <dbReference type="ARBA" id="ARBA00004141"/>
    </source>
</evidence>
<comment type="caution">
    <text evidence="8">The sequence shown here is derived from an EMBL/GenBank/DDBJ whole genome shotgun (WGS) entry which is preliminary data.</text>
</comment>
<dbReference type="Pfam" id="PF00892">
    <property type="entry name" value="EamA"/>
    <property type="match status" value="1"/>
</dbReference>
<protein>
    <recommendedName>
        <fullName evidence="6">WAT1-related protein</fullName>
    </recommendedName>
</protein>
<dbReference type="Proteomes" id="UP001180020">
    <property type="component" value="Unassembled WGS sequence"/>
</dbReference>
<dbReference type="InterPro" id="IPR000620">
    <property type="entry name" value="EamA_dom"/>
</dbReference>
<gene>
    <name evidence="8" type="ORF">QJS10_CPB04g01051</name>
</gene>
<evidence type="ECO:0000313" key="8">
    <source>
        <dbReference type="EMBL" id="KAK1319011.1"/>
    </source>
</evidence>
<dbReference type="SUPFAM" id="SSF103481">
    <property type="entry name" value="Multidrug resistance efflux transporter EmrE"/>
    <property type="match status" value="1"/>
</dbReference>
<comment type="subcellular location">
    <subcellularLocation>
        <location evidence="1 6">Membrane</location>
        <topology evidence="1 6">Multi-pass membrane protein</topology>
    </subcellularLocation>
</comment>
<feature type="transmembrane region" description="Helical" evidence="6">
    <location>
        <begin position="188"/>
        <end position="210"/>
    </location>
</feature>
<dbReference type="InterPro" id="IPR030184">
    <property type="entry name" value="WAT1-related"/>
</dbReference>
<keyword evidence="9" id="KW-1185">Reference proteome</keyword>
<evidence type="ECO:0000256" key="5">
    <source>
        <dbReference type="ARBA" id="ARBA00023136"/>
    </source>
</evidence>
<feature type="transmembrane region" description="Helical" evidence="6">
    <location>
        <begin position="222"/>
        <end position="245"/>
    </location>
</feature>
<evidence type="ECO:0000256" key="6">
    <source>
        <dbReference type="RuleBase" id="RU363077"/>
    </source>
</evidence>
<reference evidence="8" key="2">
    <citation type="submission" date="2023-06" db="EMBL/GenBank/DDBJ databases">
        <authorList>
            <person name="Ma L."/>
            <person name="Liu K.-W."/>
            <person name="Li Z."/>
            <person name="Hsiao Y.-Y."/>
            <person name="Qi Y."/>
            <person name="Fu T."/>
            <person name="Tang G."/>
            <person name="Zhang D."/>
            <person name="Sun W.-H."/>
            <person name="Liu D.-K."/>
            <person name="Li Y."/>
            <person name="Chen G.-Z."/>
            <person name="Liu X.-D."/>
            <person name="Liao X.-Y."/>
            <person name="Jiang Y.-T."/>
            <person name="Yu X."/>
            <person name="Hao Y."/>
            <person name="Huang J."/>
            <person name="Zhao X.-W."/>
            <person name="Ke S."/>
            <person name="Chen Y.-Y."/>
            <person name="Wu W.-L."/>
            <person name="Hsu J.-L."/>
            <person name="Lin Y.-F."/>
            <person name="Huang M.-D."/>
            <person name="Li C.-Y."/>
            <person name="Huang L."/>
            <person name="Wang Z.-W."/>
            <person name="Zhao X."/>
            <person name="Zhong W.-Y."/>
            <person name="Peng D.-H."/>
            <person name="Ahmad S."/>
            <person name="Lan S."/>
            <person name="Zhang J.-S."/>
            <person name="Tsai W.-C."/>
            <person name="Van De Peer Y."/>
            <person name="Liu Z.-J."/>
        </authorList>
    </citation>
    <scope>NUCLEOTIDE SEQUENCE</scope>
    <source>
        <strain evidence="8">CP</strain>
        <tissue evidence="8">Leaves</tissue>
    </source>
</reference>
<dbReference type="EMBL" id="JAUJYO010000004">
    <property type="protein sequence ID" value="KAK1319011.1"/>
    <property type="molecule type" value="Genomic_DNA"/>
</dbReference>
<name>A0AAV9EZ42_ACOCL</name>
<evidence type="ECO:0000313" key="9">
    <source>
        <dbReference type="Proteomes" id="UP001180020"/>
    </source>
</evidence>
<evidence type="ECO:0000256" key="3">
    <source>
        <dbReference type="ARBA" id="ARBA00022692"/>
    </source>
</evidence>
<accession>A0AAV9EZ42</accession>
<evidence type="ECO:0000256" key="2">
    <source>
        <dbReference type="ARBA" id="ARBA00007635"/>
    </source>
</evidence>
<evidence type="ECO:0000256" key="4">
    <source>
        <dbReference type="ARBA" id="ARBA00022989"/>
    </source>
</evidence>
<dbReference type="GO" id="GO:0016020">
    <property type="term" value="C:membrane"/>
    <property type="evidence" value="ECO:0007669"/>
    <property type="project" value="UniProtKB-SubCell"/>
</dbReference>
<feature type="transmembrane region" description="Helical" evidence="6">
    <location>
        <begin position="68"/>
        <end position="87"/>
    </location>
</feature>
<feature type="transmembrane region" description="Helical" evidence="6">
    <location>
        <begin position="29"/>
        <end position="47"/>
    </location>
</feature>